<evidence type="ECO:0000313" key="2">
    <source>
        <dbReference type="Proteomes" id="UP000549052"/>
    </source>
</evidence>
<accession>A0A839ET95</accession>
<dbReference type="EMBL" id="JACGXN010000013">
    <property type="protein sequence ID" value="MBA8881335.1"/>
    <property type="molecule type" value="Genomic_DNA"/>
</dbReference>
<reference evidence="1 2" key="1">
    <citation type="submission" date="2020-07" db="EMBL/GenBank/DDBJ databases">
        <title>Genomic Encyclopedia of Type Strains, Phase IV (KMG-V): Genome sequencing to study the core and pangenomes of soil and plant-associated prokaryotes.</title>
        <authorList>
            <person name="Whitman W."/>
        </authorList>
    </citation>
    <scope>NUCLEOTIDE SEQUENCE [LARGE SCALE GENOMIC DNA]</scope>
    <source>
        <strain evidence="1 2">AN3</strain>
    </source>
</reference>
<gene>
    <name evidence="1" type="ORF">FHW16_005073</name>
</gene>
<comment type="caution">
    <text evidence="1">The sequence shown here is derived from an EMBL/GenBank/DDBJ whole genome shotgun (WGS) entry which is preliminary data.</text>
</comment>
<evidence type="ECO:0000313" key="1">
    <source>
        <dbReference type="EMBL" id="MBA8881335.1"/>
    </source>
</evidence>
<sequence>MIPASYLFRDIYRQHWGDPCDMKPLDLSHPRPGNGKGYLARAYSSVMTLFVRPAPSTPIMPNCSMSGR</sequence>
<dbReference type="Proteomes" id="UP000549052">
    <property type="component" value="Unassembled WGS sequence"/>
</dbReference>
<dbReference type="AlphaFoldDB" id="A0A839ET95"/>
<protein>
    <submittedName>
        <fullName evidence="1">Uncharacterized protein</fullName>
    </submittedName>
</protein>
<name>A0A839ET95_9HYPH</name>
<proteinExistence type="predicted"/>
<keyword evidence="2" id="KW-1185">Reference proteome</keyword>
<organism evidence="1 2">
    <name type="scientific">Phyllobacterium myrsinacearum</name>
    <dbReference type="NCBI Taxonomy" id="28101"/>
    <lineage>
        <taxon>Bacteria</taxon>
        <taxon>Pseudomonadati</taxon>
        <taxon>Pseudomonadota</taxon>
        <taxon>Alphaproteobacteria</taxon>
        <taxon>Hyphomicrobiales</taxon>
        <taxon>Phyllobacteriaceae</taxon>
        <taxon>Phyllobacterium</taxon>
    </lineage>
</organism>